<evidence type="ECO:0000256" key="6">
    <source>
        <dbReference type="ARBA" id="ARBA00023136"/>
    </source>
</evidence>
<dbReference type="PANTHER" id="PTHR34184">
    <property type="entry name" value="UPF0718 PROTEIN YCGR"/>
    <property type="match status" value="1"/>
</dbReference>
<accession>A0ABS5CEV1</accession>
<proteinExistence type="inferred from homology"/>
<dbReference type="Proteomes" id="UP000673394">
    <property type="component" value="Unassembled WGS sequence"/>
</dbReference>
<feature type="transmembrane region" description="Helical" evidence="7">
    <location>
        <begin position="178"/>
        <end position="200"/>
    </location>
</feature>
<reference evidence="8 9" key="1">
    <citation type="submission" date="2021-04" db="EMBL/GenBank/DDBJ databases">
        <title>Paenibacillus sp. DLE-14 whole genome sequence.</title>
        <authorList>
            <person name="Ham Y.J."/>
        </authorList>
    </citation>
    <scope>NUCLEOTIDE SEQUENCE [LARGE SCALE GENOMIC DNA]</scope>
    <source>
        <strain evidence="8 9">DLE-14</strain>
    </source>
</reference>
<evidence type="ECO:0000313" key="9">
    <source>
        <dbReference type="Proteomes" id="UP000673394"/>
    </source>
</evidence>
<organism evidence="8 9">
    <name type="scientific">Paenibacillus lignilyticus</name>
    <dbReference type="NCBI Taxonomy" id="1172615"/>
    <lineage>
        <taxon>Bacteria</taxon>
        <taxon>Bacillati</taxon>
        <taxon>Bacillota</taxon>
        <taxon>Bacilli</taxon>
        <taxon>Bacillales</taxon>
        <taxon>Paenibacillaceae</taxon>
        <taxon>Paenibacillus</taxon>
    </lineage>
</organism>
<keyword evidence="3" id="KW-1003">Cell membrane</keyword>
<feature type="transmembrane region" description="Helical" evidence="7">
    <location>
        <begin position="212"/>
        <end position="235"/>
    </location>
</feature>
<name>A0ABS5CEV1_9BACL</name>
<gene>
    <name evidence="8" type="ORF">I8J30_15510</name>
</gene>
<evidence type="ECO:0000256" key="7">
    <source>
        <dbReference type="SAM" id="Phobius"/>
    </source>
</evidence>
<comment type="caution">
    <text evidence="8">The sequence shown here is derived from an EMBL/GenBank/DDBJ whole genome shotgun (WGS) entry which is preliminary data.</text>
</comment>
<evidence type="ECO:0000313" key="8">
    <source>
        <dbReference type="EMBL" id="MBP3964123.1"/>
    </source>
</evidence>
<evidence type="ECO:0000256" key="5">
    <source>
        <dbReference type="ARBA" id="ARBA00022989"/>
    </source>
</evidence>
<feature type="transmembrane region" description="Helical" evidence="7">
    <location>
        <begin position="282"/>
        <end position="301"/>
    </location>
</feature>
<evidence type="ECO:0000256" key="4">
    <source>
        <dbReference type="ARBA" id="ARBA00022692"/>
    </source>
</evidence>
<evidence type="ECO:0000256" key="3">
    <source>
        <dbReference type="ARBA" id="ARBA00022475"/>
    </source>
</evidence>
<protein>
    <submittedName>
        <fullName evidence="8">Permease</fullName>
    </submittedName>
</protein>
<comment type="subcellular location">
    <subcellularLocation>
        <location evidence="1">Cell membrane</location>
        <topology evidence="1">Multi-pass membrane protein</topology>
    </subcellularLocation>
</comment>
<dbReference type="InterPro" id="IPR005524">
    <property type="entry name" value="DUF318"/>
</dbReference>
<feature type="transmembrane region" description="Helical" evidence="7">
    <location>
        <begin position="118"/>
        <end position="140"/>
    </location>
</feature>
<dbReference type="InterPro" id="IPR052923">
    <property type="entry name" value="UPF0718"/>
</dbReference>
<keyword evidence="6 7" id="KW-0472">Membrane</keyword>
<feature type="transmembrane region" description="Helical" evidence="7">
    <location>
        <begin position="12"/>
        <end position="33"/>
    </location>
</feature>
<evidence type="ECO:0000256" key="2">
    <source>
        <dbReference type="ARBA" id="ARBA00006386"/>
    </source>
</evidence>
<feature type="transmembrane region" description="Helical" evidence="7">
    <location>
        <begin position="88"/>
        <end position="111"/>
    </location>
</feature>
<keyword evidence="4 7" id="KW-0812">Transmembrane</keyword>
<keyword evidence="9" id="KW-1185">Reference proteome</keyword>
<feature type="transmembrane region" description="Helical" evidence="7">
    <location>
        <begin position="53"/>
        <end position="76"/>
    </location>
</feature>
<comment type="similarity">
    <text evidence="2">Belongs to the UPF0718 family.</text>
</comment>
<dbReference type="Pfam" id="PF03773">
    <property type="entry name" value="ArsP_1"/>
    <property type="match status" value="1"/>
</dbReference>
<dbReference type="PANTHER" id="PTHR34184:SF4">
    <property type="entry name" value="UPF0718 PROTEIN YCGR"/>
    <property type="match status" value="1"/>
</dbReference>
<feature type="transmembrane region" description="Helical" evidence="7">
    <location>
        <begin position="241"/>
        <end position="262"/>
    </location>
</feature>
<keyword evidence="5 7" id="KW-1133">Transmembrane helix</keyword>
<sequence>MPVVTFLQLNTIFLSMIMEAIPFILLGVIISGLIQTFLSERLIARILPRNRYLASLIGCGVGLFFPACECGIVPITRRLIRKGVPLHAGIAFMLTGPIINPIVLFATYIAFGNDWNMVLIRGGMAIVVAYFTAIVISYLYPKLPLRGMEGAGAEIAAGAESLAGERVRMPMRSRLYDVMLHAIDEFFSVGKYLVLGAFIAASMQTFIPTSTLLHIGSTPIAASLVMIGLAFIMSLCSEADAFIASSFRSTFSIGSLSAFLVFGPMIDIKNTLMLLAVFRGKFVLVLIALVAACTLASSLLVGRLMG</sequence>
<evidence type="ECO:0000256" key="1">
    <source>
        <dbReference type="ARBA" id="ARBA00004651"/>
    </source>
</evidence>
<dbReference type="EMBL" id="JAGKSP010000005">
    <property type="protein sequence ID" value="MBP3964123.1"/>
    <property type="molecule type" value="Genomic_DNA"/>
</dbReference>